<evidence type="ECO:0000256" key="4">
    <source>
        <dbReference type="ARBA" id="ARBA00021735"/>
    </source>
</evidence>
<protein>
    <recommendedName>
        <fullName evidence="4">Putative pterin-4-alpha-carbinolamine dehydratase</fullName>
        <ecNumber evidence="3">4.2.1.96</ecNumber>
    </recommendedName>
</protein>
<dbReference type="CDD" id="cd06587">
    <property type="entry name" value="VOC"/>
    <property type="match status" value="1"/>
</dbReference>
<reference evidence="7 8" key="1">
    <citation type="submission" date="2019-10" db="EMBL/GenBank/DDBJ databases">
        <title>Nocardioides novel species isolated from the excrement of Marmot.</title>
        <authorList>
            <person name="Zhang G."/>
        </authorList>
    </citation>
    <scope>NUCLEOTIDE SEQUENCE [LARGE SCALE GENOMIC DNA]</scope>
    <source>
        <strain evidence="8">zg-579</strain>
    </source>
</reference>
<dbReference type="PANTHER" id="PTHR12599">
    <property type="entry name" value="PTERIN-4-ALPHA-CARBINOLAMINE DEHYDRATASE"/>
    <property type="match status" value="1"/>
</dbReference>
<keyword evidence="8" id="KW-1185">Reference proteome</keyword>
<sequence>MLTGHDVAAELLDDWRVMFDQLHARFATGDFATGLRLVAAIGEAAEEMDHHPDVDLTYGAVVVRLWSHDVGGVTMRDVRLARVIGDAAGRVGATAEPHRLATLEVALDTPDADAVRPFWAALLGYEETGEEQYVELRDPTGHGPTLWFQESGPRSPEGVEQRFHLDLRVPPEVAESRVRAAVAAGGTLVDDGCAPRFWVLADAQGNRACLTTWLGRGD</sequence>
<evidence type="ECO:0000256" key="1">
    <source>
        <dbReference type="ARBA" id="ARBA00001554"/>
    </source>
</evidence>
<dbReference type="Proteomes" id="UP000433406">
    <property type="component" value="Unassembled WGS sequence"/>
</dbReference>
<dbReference type="Pfam" id="PF01329">
    <property type="entry name" value="Pterin_4a"/>
    <property type="match status" value="1"/>
</dbReference>
<evidence type="ECO:0000313" key="8">
    <source>
        <dbReference type="Proteomes" id="UP000433406"/>
    </source>
</evidence>
<evidence type="ECO:0000256" key="3">
    <source>
        <dbReference type="ARBA" id="ARBA00013252"/>
    </source>
</evidence>
<dbReference type="GO" id="GO:0008124">
    <property type="term" value="F:4-alpha-hydroxytetrahydrobiopterin dehydratase activity"/>
    <property type="evidence" value="ECO:0007669"/>
    <property type="project" value="UniProtKB-EC"/>
</dbReference>
<dbReference type="InterPro" id="IPR036428">
    <property type="entry name" value="PCD_sf"/>
</dbReference>
<evidence type="ECO:0000256" key="5">
    <source>
        <dbReference type="ARBA" id="ARBA00023239"/>
    </source>
</evidence>
<dbReference type="EMBL" id="WLCI01000019">
    <property type="protein sequence ID" value="MTB97147.1"/>
    <property type="molecule type" value="Genomic_DNA"/>
</dbReference>
<comment type="caution">
    <text evidence="7">The sequence shown here is derived from an EMBL/GenBank/DDBJ whole genome shotgun (WGS) entry which is preliminary data.</text>
</comment>
<comment type="similarity">
    <text evidence="2">Belongs to the pterin-4-alpha-carbinolamine dehydratase family.</text>
</comment>
<dbReference type="Gene3D" id="3.10.180.10">
    <property type="entry name" value="2,3-Dihydroxybiphenyl 1,2-Dioxygenase, domain 1"/>
    <property type="match status" value="1"/>
</dbReference>
<dbReference type="EC" id="4.2.1.96" evidence="3"/>
<dbReference type="InterPro" id="IPR029068">
    <property type="entry name" value="Glyas_Bleomycin-R_OHBP_Dase"/>
</dbReference>
<evidence type="ECO:0000256" key="2">
    <source>
        <dbReference type="ARBA" id="ARBA00006472"/>
    </source>
</evidence>
<comment type="catalytic activity">
    <reaction evidence="1">
        <text>(4aS,6R)-4a-hydroxy-L-erythro-5,6,7,8-tetrahydrobiopterin = (6R)-L-erythro-6,7-dihydrobiopterin + H2O</text>
        <dbReference type="Rhea" id="RHEA:11920"/>
        <dbReference type="ChEBI" id="CHEBI:15377"/>
        <dbReference type="ChEBI" id="CHEBI:15642"/>
        <dbReference type="ChEBI" id="CHEBI:43120"/>
        <dbReference type="EC" id="4.2.1.96"/>
    </reaction>
</comment>
<evidence type="ECO:0000259" key="6">
    <source>
        <dbReference type="Pfam" id="PF18029"/>
    </source>
</evidence>
<keyword evidence="5" id="KW-0456">Lyase</keyword>
<dbReference type="SUPFAM" id="SSF55248">
    <property type="entry name" value="PCD-like"/>
    <property type="match status" value="1"/>
</dbReference>
<accession>A0A6I3JG63</accession>
<dbReference type="InterPro" id="IPR041581">
    <property type="entry name" value="Glyoxalase_6"/>
</dbReference>
<name>A0A6I3JG63_9ACTN</name>
<dbReference type="InterPro" id="IPR001533">
    <property type="entry name" value="Pterin_deHydtase"/>
</dbReference>
<dbReference type="Pfam" id="PF18029">
    <property type="entry name" value="Glyoxalase_6"/>
    <property type="match status" value="1"/>
</dbReference>
<dbReference type="PANTHER" id="PTHR12599:SF0">
    <property type="entry name" value="PTERIN-4-ALPHA-CARBINOLAMINE DEHYDRATASE"/>
    <property type="match status" value="1"/>
</dbReference>
<dbReference type="SUPFAM" id="SSF54593">
    <property type="entry name" value="Glyoxalase/Bleomycin resistance protein/Dihydroxybiphenyl dioxygenase"/>
    <property type="match status" value="1"/>
</dbReference>
<evidence type="ECO:0000313" key="7">
    <source>
        <dbReference type="EMBL" id="MTB97147.1"/>
    </source>
</evidence>
<dbReference type="AlphaFoldDB" id="A0A6I3JG63"/>
<organism evidence="7 8">
    <name type="scientific">Nocardioides marmotae</name>
    <dbReference type="NCBI Taxonomy" id="2663857"/>
    <lineage>
        <taxon>Bacteria</taxon>
        <taxon>Bacillati</taxon>
        <taxon>Actinomycetota</taxon>
        <taxon>Actinomycetes</taxon>
        <taxon>Propionibacteriales</taxon>
        <taxon>Nocardioidaceae</taxon>
        <taxon>Nocardioides</taxon>
    </lineage>
</organism>
<dbReference type="CDD" id="cd00488">
    <property type="entry name" value="PCD_DCoH"/>
    <property type="match status" value="1"/>
</dbReference>
<feature type="domain" description="Glyoxalase-like" evidence="6">
    <location>
        <begin position="105"/>
        <end position="211"/>
    </location>
</feature>
<dbReference type="GO" id="GO:0006729">
    <property type="term" value="P:tetrahydrobiopterin biosynthetic process"/>
    <property type="evidence" value="ECO:0007669"/>
    <property type="project" value="InterPro"/>
</dbReference>
<gene>
    <name evidence="7" type="ORF">GGQ22_18925</name>
</gene>
<proteinExistence type="inferred from homology"/>
<dbReference type="Gene3D" id="3.30.1360.20">
    <property type="entry name" value="Transcriptional coactivator/pterin dehydratase"/>
    <property type="match status" value="1"/>
</dbReference>